<organism evidence="1 2">
    <name type="scientific">Paxillus rubicundulus Ve08.2h10</name>
    <dbReference type="NCBI Taxonomy" id="930991"/>
    <lineage>
        <taxon>Eukaryota</taxon>
        <taxon>Fungi</taxon>
        <taxon>Dikarya</taxon>
        <taxon>Basidiomycota</taxon>
        <taxon>Agaricomycotina</taxon>
        <taxon>Agaricomycetes</taxon>
        <taxon>Agaricomycetidae</taxon>
        <taxon>Boletales</taxon>
        <taxon>Paxilineae</taxon>
        <taxon>Paxillaceae</taxon>
        <taxon>Paxillus</taxon>
    </lineage>
</organism>
<reference evidence="1 2" key="1">
    <citation type="submission" date="2014-04" db="EMBL/GenBank/DDBJ databases">
        <authorList>
            <consortium name="DOE Joint Genome Institute"/>
            <person name="Kuo A."/>
            <person name="Kohler A."/>
            <person name="Jargeat P."/>
            <person name="Nagy L.G."/>
            <person name="Floudas D."/>
            <person name="Copeland A."/>
            <person name="Barry K.W."/>
            <person name="Cichocki N."/>
            <person name="Veneault-Fourrey C."/>
            <person name="LaButti K."/>
            <person name="Lindquist E.A."/>
            <person name="Lipzen A."/>
            <person name="Lundell T."/>
            <person name="Morin E."/>
            <person name="Murat C."/>
            <person name="Sun H."/>
            <person name="Tunlid A."/>
            <person name="Henrissat B."/>
            <person name="Grigoriev I.V."/>
            <person name="Hibbett D.S."/>
            <person name="Martin F."/>
            <person name="Nordberg H.P."/>
            <person name="Cantor M.N."/>
            <person name="Hua S.X."/>
        </authorList>
    </citation>
    <scope>NUCLEOTIDE SEQUENCE [LARGE SCALE GENOMIC DNA]</scope>
    <source>
        <strain evidence="1 2">Ve08.2h10</strain>
    </source>
</reference>
<reference evidence="2" key="2">
    <citation type="submission" date="2015-01" db="EMBL/GenBank/DDBJ databases">
        <title>Evolutionary Origins and Diversification of the Mycorrhizal Mutualists.</title>
        <authorList>
            <consortium name="DOE Joint Genome Institute"/>
            <consortium name="Mycorrhizal Genomics Consortium"/>
            <person name="Kohler A."/>
            <person name="Kuo A."/>
            <person name="Nagy L.G."/>
            <person name="Floudas D."/>
            <person name="Copeland A."/>
            <person name="Barry K.W."/>
            <person name="Cichocki N."/>
            <person name="Veneault-Fourrey C."/>
            <person name="LaButti K."/>
            <person name="Lindquist E.A."/>
            <person name="Lipzen A."/>
            <person name="Lundell T."/>
            <person name="Morin E."/>
            <person name="Murat C."/>
            <person name="Riley R."/>
            <person name="Ohm R."/>
            <person name="Sun H."/>
            <person name="Tunlid A."/>
            <person name="Henrissat B."/>
            <person name="Grigoriev I.V."/>
            <person name="Hibbett D.S."/>
            <person name="Martin F."/>
        </authorList>
    </citation>
    <scope>NUCLEOTIDE SEQUENCE [LARGE SCALE GENOMIC DNA]</scope>
    <source>
        <strain evidence="2">Ve08.2h10</strain>
    </source>
</reference>
<protein>
    <submittedName>
        <fullName evidence="1">Unplaced genomic scaffold scaffold_738, whole genome shotgun sequence</fullName>
    </submittedName>
</protein>
<gene>
    <name evidence="1" type="ORF">PAXRUDRAFT_802860</name>
</gene>
<accession>A0A0D0DRA4</accession>
<name>A0A0D0DRA4_9AGAM</name>
<evidence type="ECO:0000313" key="1">
    <source>
        <dbReference type="EMBL" id="KIK85959.1"/>
    </source>
</evidence>
<keyword evidence="2" id="KW-1185">Reference proteome</keyword>
<proteinExistence type="predicted"/>
<dbReference type="Proteomes" id="UP000054538">
    <property type="component" value="Unassembled WGS sequence"/>
</dbReference>
<dbReference type="InParanoid" id="A0A0D0DRA4"/>
<feature type="non-terminal residue" evidence="1">
    <location>
        <position position="1"/>
    </location>
</feature>
<sequence length="93" mass="10710">SDERFRFFGRTTATRTSNGIISWRTQEPRHRKARTERAESRFRVKCSSCLPCENTRSTAVGIAKSPHTSLPTYINIHGEMDEIKNGSFKLQQH</sequence>
<dbReference type="EMBL" id="KN825560">
    <property type="protein sequence ID" value="KIK85959.1"/>
    <property type="molecule type" value="Genomic_DNA"/>
</dbReference>
<evidence type="ECO:0000313" key="2">
    <source>
        <dbReference type="Proteomes" id="UP000054538"/>
    </source>
</evidence>
<dbReference type="HOGENOM" id="CLU_2405408_0_0_1"/>
<dbReference type="AlphaFoldDB" id="A0A0D0DRA4"/>